<sequence length="245" mass="27931">MSLAAPGRHRPSSTRHRARSSICSCPTAEQRKSPSTQPPWHASTDSSATTPRLKRCGSDRRRTPSLALPGHTLREREPTRHRLDQPSSGHHPLRLRPQHLHLRRHHLQAEADGHLLARKRTLDISIAVDDDSQTALVIHRQRRPGQPRTPHRHYRLRLRRFRSLRHHRLFTHTRHVHSQIRTGDATVARGQYFADARASNDPLVPIPLGHSQLGLDPIGLLPQFVHTTASGVLALFQQSHDRRHP</sequence>
<feature type="region of interest" description="Disordered" evidence="1">
    <location>
        <begin position="1"/>
        <end position="93"/>
    </location>
</feature>
<keyword evidence="3" id="KW-1185">Reference proteome</keyword>
<organism evidence="2 3">
    <name type="scientific">Actinacidiphila bryophytorum</name>
    <dbReference type="NCBI Taxonomy" id="1436133"/>
    <lineage>
        <taxon>Bacteria</taxon>
        <taxon>Bacillati</taxon>
        <taxon>Actinomycetota</taxon>
        <taxon>Actinomycetes</taxon>
        <taxon>Kitasatosporales</taxon>
        <taxon>Streptomycetaceae</taxon>
        <taxon>Actinacidiphila</taxon>
    </lineage>
</organism>
<evidence type="ECO:0000256" key="1">
    <source>
        <dbReference type="SAM" id="MobiDB-lite"/>
    </source>
</evidence>
<feature type="compositionally biased region" description="Basic residues" evidence="1">
    <location>
        <begin position="7"/>
        <end position="19"/>
    </location>
</feature>
<proteinExistence type="predicted"/>
<evidence type="ECO:0000313" key="2">
    <source>
        <dbReference type="EMBL" id="CAG7614162.1"/>
    </source>
</evidence>
<feature type="compositionally biased region" description="Basic and acidic residues" evidence="1">
    <location>
        <begin position="72"/>
        <end position="84"/>
    </location>
</feature>
<name>A0A9W4E864_9ACTN</name>
<evidence type="ECO:0000313" key="3">
    <source>
        <dbReference type="Proteomes" id="UP001153328"/>
    </source>
</evidence>
<comment type="caution">
    <text evidence="2">The sequence shown here is derived from an EMBL/GenBank/DDBJ whole genome shotgun (WGS) entry which is preliminary data.</text>
</comment>
<accession>A0A9W4E864</accession>
<gene>
    <name evidence="2" type="ORF">SBRY_100239</name>
</gene>
<protein>
    <submittedName>
        <fullName evidence="2">Uncharacterized protein</fullName>
    </submittedName>
</protein>
<dbReference type="Proteomes" id="UP001153328">
    <property type="component" value="Unassembled WGS sequence"/>
</dbReference>
<dbReference type="EMBL" id="CAJVAX010000002">
    <property type="protein sequence ID" value="CAG7614162.1"/>
    <property type="molecule type" value="Genomic_DNA"/>
</dbReference>
<reference evidence="2" key="1">
    <citation type="submission" date="2021-06" db="EMBL/GenBank/DDBJ databases">
        <authorList>
            <person name="Arsene-Ploetze F."/>
        </authorList>
    </citation>
    <scope>NUCLEOTIDE SEQUENCE</scope>
    <source>
        <strain evidence="2">SBRY1</strain>
    </source>
</reference>
<dbReference type="AlphaFoldDB" id="A0A9W4E864"/>